<feature type="chain" id="PRO_5032812110" evidence="1">
    <location>
        <begin position="17"/>
        <end position="217"/>
    </location>
</feature>
<dbReference type="EMBL" id="UYJE01008797">
    <property type="protein sequence ID" value="VDI67305.1"/>
    <property type="molecule type" value="Genomic_DNA"/>
</dbReference>
<keyword evidence="1" id="KW-0732">Signal</keyword>
<dbReference type="InterPro" id="IPR001299">
    <property type="entry name" value="Ependymin"/>
</dbReference>
<dbReference type="AlphaFoldDB" id="A0A8B6GPZ4"/>
<organism evidence="2 3">
    <name type="scientific">Mytilus galloprovincialis</name>
    <name type="common">Mediterranean mussel</name>
    <dbReference type="NCBI Taxonomy" id="29158"/>
    <lineage>
        <taxon>Eukaryota</taxon>
        <taxon>Metazoa</taxon>
        <taxon>Spiralia</taxon>
        <taxon>Lophotrochozoa</taxon>
        <taxon>Mollusca</taxon>
        <taxon>Bivalvia</taxon>
        <taxon>Autobranchia</taxon>
        <taxon>Pteriomorphia</taxon>
        <taxon>Mytilida</taxon>
        <taxon>Mytiloidea</taxon>
        <taxon>Mytilidae</taxon>
        <taxon>Mytilinae</taxon>
        <taxon>Mytilus</taxon>
    </lineage>
</organism>
<accession>A0A8B6GPZ4</accession>
<evidence type="ECO:0000313" key="3">
    <source>
        <dbReference type="Proteomes" id="UP000596742"/>
    </source>
</evidence>
<dbReference type="GO" id="GO:0005576">
    <property type="term" value="C:extracellular region"/>
    <property type="evidence" value="ECO:0007669"/>
    <property type="project" value="InterPro"/>
</dbReference>
<feature type="signal peptide" evidence="1">
    <location>
        <begin position="1"/>
        <end position="16"/>
    </location>
</feature>
<proteinExistence type="predicted"/>
<gene>
    <name evidence="2" type="ORF">MGAL_10B068267</name>
</gene>
<dbReference type="GO" id="GO:0007160">
    <property type="term" value="P:cell-matrix adhesion"/>
    <property type="evidence" value="ECO:0007669"/>
    <property type="project" value="InterPro"/>
</dbReference>
<dbReference type="Pfam" id="PF00811">
    <property type="entry name" value="Ependymin"/>
    <property type="match status" value="1"/>
</dbReference>
<dbReference type="GO" id="GO:0005764">
    <property type="term" value="C:lysosome"/>
    <property type="evidence" value="ECO:0007669"/>
    <property type="project" value="TreeGrafter"/>
</dbReference>
<protein>
    <submittedName>
        <fullName evidence="2">Uncharacterized protein</fullName>
    </submittedName>
</protein>
<name>A0A8B6GPZ4_MYTGA</name>
<dbReference type="OrthoDB" id="6084362at2759"/>
<evidence type="ECO:0000313" key="2">
    <source>
        <dbReference type="EMBL" id="VDI67305.1"/>
    </source>
</evidence>
<comment type="caution">
    <text evidence="2">The sequence shown here is derived from an EMBL/GenBank/DDBJ whole genome shotgun (WGS) entry which is preliminary data.</text>
</comment>
<dbReference type="PANTHER" id="PTHR10697:SF13">
    <property type="entry name" value="RICIN B LECTIN DOMAIN-CONTAINING PROTEIN"/>
    <property type="match status" value="1"/>
</dbReference>
<evidence type="ECO:0000256" key="1">
    <source>
        <dbReference type="SAM" id="SignalP"/>
    </source>
</evidence>
<sequence>MIVLIVTLALAVGSQAQICCVPAQWEGTEGTIIAVSQNDTADPMIVTGAISVAYDATNKRVAATLYMSTGGYNGNVGVILNYAQGIQYTVSGNNCTRTPLGAFVPNCIPSDAKLQRSSYMGPPSNKMMINSYTYMRGPLEVGVTVTANTCVPVGEVVNGQTANEFVIQSVGFSNITPGISKADSFTPPSSCLNSPLVQANLIPMQGRLLRRYLDLLP</sequence>
<reference evidence="2" key="1">
    <citation type="submission" date="2018-11" db="EMBL/GenBank/DDBJ databases">
        <authorList>
            <person name="Alioto T."/>
            <person name="Alioto T."/>
        </authorList>
    </citation>
    <scope>NUCLEOTIDE SEQUENCE</scope>
</reference>
<dbReference type="PANTHER" id="PTHR10697">
    <property type="entry name" value="MAMMALIAN EPENDYMIN-RELATED PROTEIN 1"/>
    <property type="match status" value="1"/>
</dbReference>
<keyword evidence="3" id="KW-1185">Reference proteome</keyword>
<dbReference type="GO" id="GO:0005509">
    <property type="term" value="F:calcium ion binding"/>
    <property type="evidence" value="ECO:0007669"/>
    <property type="project" value="InterPro"/>
</dbReference>
<dbReference type="Proteomes" id="UP000596742">
    <property type="component" value="Unassembled WGS sequence"/>
</dbReference>